<keyword evidence="1" id="KW-0472">Membrane</keyword>
<dbReference type="EMBL" id="MU827781">
    <property type="protein sequence ID" value="KAJ7337217.1"/>
    <property type="molecule type" value="Genomic_DNA"/>
</dbReference>
<gene>
    <name evidence="2" type="ORF">OS493_010074</name>
</gene>
<feature type="transmembrane region" description="Helical" evidence="1">
    <location>
        <begin position="125"/>
        <end position="148"/>
    </location>
</feature>
<sequence length="250" mass="28813">MQWWLLSSLRTRTCKRAQSSDFKPLRSGLHELCDFSADVRTCSSKSRRLHRNVHESVHYNRIHHTARFHNESSRYDTPSNESPFSPFHTPSSCFQETSVNRSRDSLGRLHNCRCVFSPLKREKRVAAYVHLGMSLAWVGGYIGLFWLVKKHKTKIMSLEGSPTIQLQTASLEYESEAAKTSAILVASSLLCFFPDIVLDFMGQADESRMAWGFTILFLSSSLNPCLIVWRSHQFRAVLTKTLRNVRQWKK</sequence>
<comment type="caution">
    <text evidence="2">The sequence shown here is derived from an EMBL/GenBank/DDBJ whole genome shotgun (WGS) entry which is preliminary data.</text>
</comment>
<feature type="transmembrane region" description="Helical" evidence="1">
    <location>
        <begin position="180"/>
        <end position="198"/>
    </location>
</feature>
<reference evidence="2" key="1">
    <citation type="submission" date="2023-01" db="EMBL/GenBank/DDBJ databases">
        <title>Genome assembly of the deep-sea coral Lophelia pertusa.</title>
        <authorList>
            <person name="Herrera S."/>
            <person name="Cordes E."/>
        </authorList>
    </citation>
    <scope>NUCLEOTIDE SEQUENCE</scope>
    <source>
        <strain evidence="2">USNM1676648</strain>
        <tissue evidence="2">Polyp</tissue>
    </source>
</reference>
<dbReference type="AlphaFoldDB" id="A0A9W9YHU8"/>
<keyword evidence="1" id="KW-0812">Transmembrane</keyword>
<evidence type="ECO:0000313" key="2">
    <source>
        <dbReference type="EMBL" id="KAJ7337217.1"/>
    </source>
</evidence>
<keyword evidence="3" id="KW-1185">Reference proteome</keyword>
<organism evidence="2 3">
    <name type="scientific">Desmophyllum pertusum</name>
    <dbReference type="NCBI Taxonomy" id="174260"/>
    <lineage>
        <taxon>Eukaryota</taxon>
        <taxon>Metazoa</taxon>
        <taxon>Cnidaria</taxon>
        <taxon>Anthozoa</taxon>
        <taxon>Hexacorallia</taxon>
        <taxon>Scleractinia</taxon>
        <taxon>Caryophylliina</taxon>
        <taxon>Caryophylliidae</taxon>
        <taxon>Desmophyllum</taxon>
    </lineage>
</organism>
<dbReference type="Proteomes" id="UP001163046">
    <property type="component" value="Unassembled WGS sequence"/>
</dbReference>
<feature type="transmembrane region" description="Helical" evidence="1">
    <location>
        <begin position="210"/>
        <end position="229"/>
    </location>
</feature>
<evidence type="ECO:0000313" key="3">
    <source>
        <dbReference type="Proteomes" id="UP001163046"/>
    </source>
</evidence>
<evidence type="ECO:0000256" key="1">
    <source>
        <dbReference type="SAM" id="Phobius"/>
    </source>
</evidence>
<accession>A0A9W9YHU8</accession>
<name>A0A9W9YHU8_9CNID</name>
<evidence type="ECO:0008006" key="4">
    <source>
        <dbReference type="Google" id="ProtNLM"/>
    </source>
</evidence>
<dbReference type="OrthoDB" id="5966074at2759"/>
<proteinExistence type="predicted"/>
<keyword evidence="1" id="KW-1133">Transmembrane helix</keyword>
<dbReference type="CDD" id="cd00637">
    <property type="entry name" value="7tm_classA_rhodopsin-like"/>
    <property type="match status" value="1"/>
</dbReference>
<dbReference type="SUPFAM" id="SSF81321">
    <property type="entry name" value="Family A G protein-coupled receptor-like"/>
    <property type="match status" value="1"/>
</dbReference>
<dbReference type="Gene3D" id="1.20.1070.10">
    <property type="entry name" value="Rhodopsin 7-helix transmembrane proteins"/>
    <property type="match status" value="1"/>
</dbReference>
<protein>
    <recommendedName>
        <fullName evidence="4">G-protein coupled receptors family 1 profile domain-containing protein</fullName>
    </recommendedName>
</protein>